<comment type="subunit">
    <text evidence="16">Component of the ATP synthase complex composed at least of ATP5F1A/subunit alpha, ATP5F1B/subunit beta, ATP5MC1/subunit c (homooctomer), MT-ATP6/subunit a, MT-ATP8/subunit 8, ATP5ME/subunit e, ATP5MF/subunit f, ATP5MG/subunit g, ATP5MK/subunit k, ATP5MJ/subunit j, ATP5F1C/subunit gamma, ATP5F1D/subunit delta, ATP5F1E/subunit epsilon, ATP5PF/subunit F6, ATP5PB/subunit b, ATP5PD/subunit d, ATP5PO/subunit OSCP. ATP synthase complex consists of a soluble F(1) head domain (subunits alpha(3) and beta(3)) - the catalytic core - and a membrane F(0) domain - the membrane proton channel (subunits c, a, 8, e, f, g, k and j). These two domains are linked by a central stalk (subunits gamma, delta, and epsilon) rotating inside the F1 region and a stationary peripheral stalk (subunits F6, b, d, and OSCP). Component of a complex composed at least by ATPIF1, ATP5F1A, ATP5F1B, ATP5F1C AND ATP5F1E.</text>
</comment>
<dbReference type="PANTHER" id="PTHR13822">
    <property type="entry name" value="ATP SYNTHASE DELTA/EPSILON CHAIN"/>
    <property type="match status" value="1"/>
</dbReference>
<evidence type="ECO:0000256" key="2">
    <source>
        <dbReference type="ARBA" id="ARBA00005712"/>
    </source>
</evidence>
<evidence type="ECO:0000256" key="7">
    <source>
        <dbReference type="ARBA" id="ARBA00022990"/>
    </source>
</evidence>
<comment type="caution">
    <text evidence="21">The sequence shown here is derived from an EMBL/GenBank/DDBJ whole genome shotgun (WGS) entry which is preliminary data.</text>
</comment>
<dbReference type="InterPro" id="IPR020546">
    <property type="entry name" value="ATP_synth_F1_dsu/esu_N"/>
</dbReference>
<evidence type="ECO:0000313" key="22">
    <source>
        <dbReference type="Proteomes" id="UP000192578"/>
    </source>
</evidence>
<evidence type="ECO:0000256" key="15">
    <source>
        <dbReference type="ARBA" id="ARBA00056834"/>
    </source>
</evidence>
<evidence type="ECO:0000256" key="18">
    <source>
        <dbReference type="SAM" id="Coils"/>
    </source>
</evidence>
<dbReference type="SUPFAM" id="SSF46604">
    <property type="entry name" value="Epsilon subunit of F1F0-ATP synthase C-terminal domain"/>
    <property type="match status" value="1"/>
</dbReference>
<keyword evidence="18" id="KW-0175">Coiled coil</keyword>
<dbReference type="Gene3D" id="2.60.15.10">
    <property type="entry name" value="F0F1 ATP synthase delta/epsilon subunit, N-terminal"/>
    <property type="match status" value="1"/>
</dbReference>
<keyword evidence="9" id="KW-0496">Mitochondrion</keyword>
<organism evidence="21 22">
    <name type="scientific">Hypsibius exemplaris</name>
    <name type="common">Freshwater tardigrade</name>
    <dbReference type="NCBI Taxonomy" id="2072580"/>
    <lineage>
        <taxon>Eukaryota</taxon>
        <taxon>Metazoa</taxon>
        <taxon>Ecdysozoa</taxon>
        <taxon>Tardigrada</taxon>
        <taxon>Eutardigrada</taxon>
        <taxon>Parachela</taxon>
        <taxon>Hypsibioidea</taxon>
        <taxon>Hypsibiidae</taxon>
        <taxon>Hypsibius</taxon>
    </lineage>
</organism>
<evidence type="ECO:0000256" key="8">
    <source>
        <dbReference type="ARBA" id="ARBA00023065"/>
    </source>
</evidence>
<dbReference type="Proteomes" id="UP000192578">
    <property type="component" value="Unassembled WGS sequence"/>
</dbReference>
<proteinExistence type="inferred from homology"/>
<dbReference type="FunFam" id="2.60.15.10:FF:000004">
    <property type="entry name" value="ATP synthase subunit delta, mitochondrial"/>
    <property type="match status" value="1"/>
</dbReference>
<protein>
    <recommendedName>
        <fullName evidence="17">ATP synthase F(1) complex subunit delta, mitochondrial</fullName>
    </recommendedName>
    <alternativeName>
        <fullName evidence="14">ATP synthase F1 subunit delta</fullName>
    </alternativeName>
    <alternativeName>
        <fullName evidence="13">F-ATPase delta subunit</fullName>
    </alternativeName>
</protein>
<dbReference type="FunFam" id="1.20.5.440:FF:000002">
    <property type="entry name" value="ATP synthase subunit delta, mitochondrial"/>
    <property type="match status" value="1"/>
</dbReference>
<dbReference type="InterPro" id="IPR001469">
    <property type="entry name" value="ATP_synth_F1_dsu/esu"/>
</dbReference>
<dbReference type="InterPro" id="IPR048937">
    <property type="entry name" value="ATPD_C_metazoa"/>
</dbReference>
<dbReference type="GO" id="GO:0045259">
    <property type="term" value="C:proton-transporting ATP synthase complex"/>
    <property type="evidence" value="ECO:0007669"/>
    <property type="project" value="UniProtKB-KW"/>
</dbReference>
<evidence type="ECO:0000259" key="19">
    <source>
        <dbReference type="Pfam" id="PF02823"/>
    </source>
</evidence>
<keyword evidence="22" id="KW-1185">Reference proteome</keyword>
<evidence type="ECO:0000256" key="4">
    <source>
        <dbReference type="ARBA" id="ARBA00022781"/>
    </source>
</evidence>
<keyword evidence="11" id="KW-0139">CF(1)</keyword>
<keyword evidence="8" id="KW-0406">Ion transport</keyword>
<comment type="similarity">
    <text evidence="2">Belongs to the ATPase epsilon chain family.</text>
</comment>
<dbReference type="Gene3D" id="1.20.5.440">
    <property type="entry name" value="ATP synthase delta/epsilon subunit, C-terminal domain"/>
    <property type="match status" value="1"/>
</dbReference>
<accession>A0A1W0X6I1</accession>
<keyword evidence="12" id="KW-0066">ATP synthesis</keyword>
<dbReference type="InterPro" id="IPR036771">
    <property type="entry name" value="ATPsynth_dsu/esu_N"/>
</dbReference>
<evidence type="ECO:0000256" key="11">
    <source>
        <dbReference type="ARBA" id="ARBA00023196"/>
    </source>
</evidence>
<evidence type="ECO:0000256" key="10">
    <source>
        <dbReference type="ARBA" id="ARBA00023136"/>
    </source>
</evidence>
<evidence type="ECO:0000256" key="17">
    <source>
        <dbReference type="ARBA" id="ARBA00070799"/>
    </source>
</evidence>
<gene>
    <name evidence="21" type="ORF">BV898_02874</name>
</gene>
<comment type="subcellular location">
    <subcellularLocation>
        <location evidence="1">Mitochondrion inner membrane</location>
    </subcellularLocation>
</comment>
<reference evidence="22" key="1">
    <citation type="submission" date="2017-01" db="EMBL/GenBank/DDBJ databases">
        <title>Comparative genomics of anhydrobiosis in the tardigrade Hypsibius dujardini.</title>
        <authorList>
            <person name="Yoshida Y."/>
            <person name="Koutsovoulos G."/>
            <person name="Laetsch D."/>
            <person name="Stevens L."/>
            <person name="Kumar S."/>
            <person name="Horikawa D."/>
            <person name="Ishino K."/>
            <person name="Komine S."/>
            <person name="Tomita M."/>
            <person name="Blaxter M."/>
            <person name="Arakawa K."/>
        </authorList>
    </citation>
    <scope>NUCLEOTIDE SEQUENCE [LARGE SCALE GENOMIC DNA]</scope>
    <source>
        <strain evidence="22">Z151</strain>
    </source>
</reference>
<keyword evidence="7" id="KW-0007">Acetylation</keyword>
<evidence type="ECO:0000256" key="14">
    <source>
        <dbReference type="ARBA" id="ARBA00032372"/>
    </source>
</evidence>
<dbReference type="EMBL" id="MTYJ01000013">
    <property type="protein sequence ID" value="OQV23139.1"/>
    <property type="molecule type" value="Genomic_DNA"/>
</dbReference>
<evidence type="ECO:0000313" key="21">
    <source>
        <dbReference type="EMBL" id="OQV23139.1"/>
    </source>
</evidence>
<dbReference type="InterPro" id="IPR036794">
    <property type="entry name" value="ATP_F1_dsu/esu_C_sf"/>
</dbReference>
<dbReference type="HAMAP" id="MF_00530">
    <property type="entry name" value="ATP_synth_epsil_bac"/>
    <property type="match status" value="1"/>
</dbReference>
<evidence type="ECO:0000256" key="5">
    <source>
        <dbReference type="ARBA" id="ARBA00022792"/>
    </source>
</evidence>
<dbReference type="PANTHER" id="PTHR13822:SF7">
    <property type="entry name" value="ATP SYNTHASE SUBUNIT DELTA, MITOCHONDRIAL"/>
    <property type="match status" value="1"/>
</dbReference>
<keyword evidence="5" id="KW-0999">Mitochondrion inner membrane</keyword>
<dbReference type="GO" id="GO:0005743">
    <property type="term" value="C:mitochondrial inner membrane"/>
    <property type="evidence" value="ECO:0007669"/>
    <property type="project" value="UniProtKB-SubCell"/>
</dbReference>
<dbReference type="CDD" id="cd12152">
    <property type="entry name" value="F1-ATPase_delta"/>
    <property type="match status" value="1"/>
</dbReference>
<dbReference type="Pfam" id="PF02823">
    <property type="entry name" value="ATP-synt_DE_N"/>
    <property type="match status" value="1"/>
</dbReference>
<evidence type="ECO:0000256" key="6">
    <source>
        <dbReference type="ARBA" id="ARBA00022946"/>
    </source>
</evidence>
<dbReference type="NCBIfam" id="TIGR01216">
    <property type="entry name" value="ATP_synt_epsi"/>
    <property type="match status" value="1"/>
</dbReference>
<keyword evidence="6" id="KW-0809">Transit peptide</keyword>
<name>A0A1W0X6I1_HYPEX</name>
<feature type="coiled-coil region" evidence="18">
    <location>
        <begin position="120"/>
        <end position="147"/>
    </location>
</feature>
<evidence type="ECO:0000259" key="20">
    <source>
        <dbReference type="Pfam" id="PF21335"/>
    </source>
</evidence>
<evidence type="ECO:0000256" key="3">
    <source>
        <dbReference type="ARBA" id="ARBA00022448"/>
    </source>
</evidence>
<evidence type="ECO:0000256" key="16">
    <source>
        <dbReference type="ARBA" id="ARBA00062932"/>
    </source>
</evidence>
<dbReference type="Pfam" id="PF21335">
    <property type="entry name" value="ATPD_C_metazoa"/>
    <property type="match status" value="1"/>
</dbReference>
<comment type="function">
    <text evidence="15">Subunit delta, of the mitochondrial membrane ATP synthase complex (F(1)F(0) ATP synthase or Complex V) that produces ATP from ADP in the presence of a proton gradient across the membrane which is generated by electron transport complexes of the respiratory chain. ATP synthase complex consist of a soluble F(1) head domain - the catalytic core - and a membrane F(1) domain - the membrane proton channel. These two domains are linked by a central stalk rotating inside the F(1) region and a stationary peripheral stalk. During catalysis, ATP synthesis in the catalytic domain of F(1) is coupled via a rotary mechanism of the central stalk subunits to proton translocation. In vivo, can only synthesize ATP although its ATP hydrolase activity can be activated artificially in vitro. With the central stalk subunit gamma, is essential for the biogenesis of F(1) catalytic part of the ATP synthase complex namely in the formation of F1 assembly intermediate.</text>
</comment>
<feature type="domain" description="F1F0-ATP synthase delta subunit C-terminal" evidence="20">
    <location>
        <begin position="118"/>
        <end position="159"/>
    </location>
</feature>
<dbReference type="AlphaFoldDB" id="A0A1W0X6I1"/>
<dbReference type="SUPFAM" id="SSF51344">
    <property type="entry name" value="Epsilon subunit of F1F0-ATP synthase N-terminal domain"/>
    <property type="match status" value="1"/>
</dbReference>
<dbReference type="GO" id="GO:0046933">
    <property type="term" value="F:proton-transporting ATP synthase activity, rotational mechanism"/>
    <property type="evidence" value="ECO:0007669"/>
    <property type="project" value="InterPro"/>
</dbReference>
<keyword evidence="3" id="KW-0813">Transport</keyword>
<keyword evidence="10" id="KW-0472">Membrane</keyword>
<evidence type="ECO:0000256" key="13">
    <source>
        <dbReference type="ARBA" id="ARBA00031669"/>
    </source>
</evidence>
<sequence length="161" mass="17097">MHSSSRLLVAAVRQLNGVRNISTSRAGLQQMKFTFASPGQVFYADANVKQVDVPSMSGNFGILANHVPMLAVLQAGVLNVFETDAVSKKYFVSGGTVTVNDDSTVQILAEEAVPVENLDRQSAREGLAAAQQKLNSASGEIARAEAQIAVETYEALVKATD</sequence>
<feature type="domain" description="ATP synthase F1 complex delta/epsilon subunit N-terminal" evidence="19">
    <location>
        <begin position="31"/>
        <end position="112"/>
    </location>
</feature>
<keyword evidence="4" id="KW-0375">Hydrogen ion transport</keyword>
<evidence type="ECO:0000256" key="12">
    <source>
        <dbReference type="ARBA" id="ARBA00023310"/>
    </source>
</evidence>
<dbReference type="OrthoDB" id="270171at2759"/>
<evidence type="ECO:0000256" key="9">
    <source>
        <dbReference type="ARBA" id="ARBA00023128"/>
    </source>
</evidence>
<evidence type="ECO:0000256" key="1">
    <source>
        <dbReference type="ARBA" id="ARBA00004273"/>
    </source>
</evidence>